<reference evidence="2" key="1">
    <citation type="journal article" date="2023" name="G3 (Bethesda)">
        <title>A reference genome for the long-term kleptoplast-retaining sea slug Elysia crispata morphotype clarki.</title>
        <authorList>
            <person name="Eastman K.E."/>
            <person name="Pendleton A.L."/>
            <person name="Shaikh M.A."/>
            <person name="Suttiyut T."/>
            <person name="Ogas R."/>
            <person name="Tomko P."/>
            <person name="Gavelis G."/>
            <person name="Widhalm J.R."/>
            <person name="Wisecaver J.H."/>
        </authorList>
    </citation>
    <scope>NUCLEOTIDE SEQUENCE</scope>
    <source>
        <strain evidence="2">ECLA1</strain>
    </source>
</reference>
<evidence type="ECO:0000256" key="1">
    <source>
        <dbReference type="SAM" id="MobiDB-lite"/>
    </source>
</evidence>
<accession>A0AAE1B200</accession>
<organism evidence="2 3">
    <name type="scientific">Elysia crispata</name>
    <name type="common">lettuce slug</name>
    <dbReference type="NCBI Taxonomy" id="231223"/>
    <lineage>
        <taxon>Eukaryota</taxon>
        <taxon>Metazoa</taxon>
        <taxon>Spiralia</taxon>
        <taxon>Lophotrochozoa</taxon>
        <taxon>Mollusca</taxon>
        <taxon>Gastropoda</taxon>
        <taxon>Heterobranchia</taxon>
        <taxon>Euthyneura</taxon>
        <taxon>Panpulmonata</taxon>
        <taxon>Sacoglossa</taxon>
        <taxon>Placobranchoidea</taxon>
        <taxon>Plakobranchidae</taxon>
        <taxon>Elysia</taxon>
    </lineage>
</organism>
<evidence type="ECO:0000313" key="2">
    <source>
        <dbReference type="EMBL" id="KAK3797755.1"/>
    </source>
</evidence>
<sequence>MKLVTDFTSLYLDLLMFQRCLDHIDSNFEACSDHFVEAFCQARNATEVLIYQTGDRAREVGRTWCGGETISTGSPGSQTANLTPLARRMGQHD</sequence>
<dbReference type="AlphaFoldDB" id="A0AAE1B200"/>
<keyword evidence="3" id="KW-1185">Reference proteome</keyword>
<gene>
    <name evidence="2" type="ORF">RRG08_004105</name>
</gene>
<evidence type="ECO:0000313" key="3">
    <source>
        <dbReference type="Proteomes" id="UP001283361"/>
    </source>
</evidence>
<feature type="compositionally biased region" description="Polar residues" evidence="1">
    <location>
        <begin position="73"/>
        <end position="82"/>
    </location>
</feature>
<comment type="caution">
    <text evidence="2">The sequence shown here is derived from an EMBL/GenBank/DDBJ whole genome shotgun (WGS) entry which is preliminary data.</text>
</comment>
<name>A0AAE1B200_9GAST</name>
<dbReference type="Proteomes" id="UP001283361">
    <property type="component" value="Unassembled WGS sequence"/>
</dbReference>
<protein>
    <submittedName>
        <fullName evidence="2">Uncharacterized protein</fullName>
    </submittedName>
</protein>
<dbReference type="EMBL" id="JAWDGP010000747">
    <property type="protein sequence ID" value="KAK3797755.1"/>
    <property type="molecule type" value="Genomic_DNA"/>
</dbReference>
<proteinExistence type="predicted"/>
<feature type="region of interest" description="Disordered" evidence="1">
    <location>
        <begin position="73"/>
        <end position="93"/>
    </location>
</feature>